<dbReference type="PANTHER" id="PTHR43424:SF1">
    <property type="entry name" value="LOCUS PUTATIVE PROTEIN 1-RELATED"/>
    <property type="match status" value="1"/>
</dbReference>
<keyword evidence="7" id="KW-1185">Reference proteome</keyword>
<feature type="transmembrane region" description="Helical" evidence="5">
    <location>
        <begin position="332"/>
        <end position="353"/>
    </location>
</feature>
<evidence type="ECO:0000256" key="2">
    <source>
        <dbReference type="ARBA" id="ARBA00022692"/>
    </source>
</evidence>
<feature type="transmembrane region" description="Helical" evidence="5">
    <location>
        <begin position="293"/>
        <end position="312"/>
    </location>
</feature>
<feature type="transmembrane region" description="Helical" evidence="5">
    <location>
        <begin position="259"/>
        <end position="281"/>
    </location>
</feature>
<evidence type="ECO:0000313" key="7">
    <source>
        <dbReference type="Proteomes" id="UP001058602"/>
    </source>
</evidence>
<keyword evidence="3 5" id="KW-1133">Transmembrane helix</keyword>
<dbReference type="InterPro" id="IPR002797">
    <property type="entry name" value="Polysacc_synth"/>
</dbReference>
<feature type="transmembrane region" description="Helical" evidence="5">
    <location>
        <begin position="78"/>
        <end position="101"/>
    </location>
</feature>
<proteinExistence type="predicted"/>
<evidence type="ECO:0000256" key="3">
    <source>
        <dbReference type="ARBA" id="ARBA00022989"/>
    </source>
</evidence>
<dbReference type="RefSeq" id="WP_257086787.1">
    <property type="nucleotide sequence ID" value="NZ_CP102097.1"/>
</dbReference>
<name>A0ABY5LLX8_9VIBR</name>
<dbReference type="PANTHER" id="PTHR43424">
    <property type="entry name" value="LOCUS PUTATIVE PROTEIN 1-RELATED"/>
    <property type="match status" value="1"/>
</dbReference>
<feature type="transmembrane region" description="Helical" evidence="5">
    <location>
        <begin position="12"/>
        <end position="32"/>
    </location>
</feature>
<feature type="transmembrane region" description="Helical" evidence="5">
    <location>
        <begin position="362"/>
        <end position="381"/>
    </location>
</feature>
<feature type="transmembrane region" description="Helical" evidence="5">
    <location>
        <begin position="214"/>
        <end position="239"/>
    </location>
</feature>
<dbReference type="EMBL" id="CP102097">
    <property type="protein sequence ID" value="UUM33089.1"/>
    <property type="molecule type" value="Genomic_DNA"/>
</dbReference>
<evidence type="ECO:0000256" key="5">
    <source>
        <dbReference type="SAM" id="Phobius"/>
    </source>
</evidence>
<keyword evidence="4 5" id="KW-0472">Membrane</keyword>
<protein>
    <submittedName>
        <fullName evidence="6">Flippase</fullName>
    </submittedName>
</protein>
<feature type="transmembrane region" description="Helical" evidence="5">
    <location>
        <begin position="44"/>
        <end position="66"/>
    </location>
</feature>
<reference evidence="6" key="1">
    <citation type="submission" date="2022-07" db="EMBL/GenBank/DDBJ databases">
        <title>Complete genome of Vibrio japonicus strain JCM 31412T and phylogenomic assessment of the Nereis clade of the genus Vibrio.</title>
        <authorList>
            <person name="Shlafstein M.D."/>
            <person name="Emsley S.A."/>
            <person name="Ushijima B."/>
            <person name="Videau P."/>
            <person name="Saw J.H."/>
        </authorList>
    </citation>
    <scope>NUCLEOTIDE SEQUENCE</scope>
    <source>
        <strain evidence="6">JCM 31412</strain>
    </source>
</reference>
<dbReference type="Proteomes" id="UP001058602">
    <property type="component" value="Chromosome 2"/>
</dbReference>
<feature type="transmembrane region" description="Helical" evidence="5">
    <location>
        <begin position="148"/>
        <end position="166"/>
    </location>
</feature>
<feature type="transmembrane region" description="Helical" evidence="5">
    <location>
        <begin position="113"/>
        <end position="136"/>
    </location>
</feature>
<organism evidence="6 7">
    <name type="scientific">Vibrio japonicus</name>
    <dbReference type="NCBI Taxonomy" id="1824638"/>
    <lineage>
        <taxon>Bacteria</taxon>
        <taxon>Pseudomonadati</taxon>
        <taxon>Pseudomonadota</taxon>
        <taxon>Gammaproteobacteria</taxon>
        <taxon>Vibrionales</taxon>
        <taxon>Vibrionaceae</taxon>
        <taxon>Vibrio</taxon>
    </lineage>
</organism>
<evidence type="ECO:0000313" key="6">
    <source>
        <dbReference type="EMBL" id="UUM33089.1"/>
    </source>
</evidence>
<keyword evidence="2 5" id="KW-0812">Transmembrane</keyword>
<evidence type="ECO:0000256" key="4">
    <source>
        <dbReference type="ARBA" id="ARBA00023136"/>
    </source>
</evidence>
<dbReference type="CDD" id="cd13128">
    <property type="entry name" value="MATE_Wzx_like"/>
    <property type="match status" value="1"/>
</dbReference>
<dbReference type="Pfam" id="PF01943">
    <property type="entry name" value="Polysacc_synt"/>
    <property type="match status" value="1"/>
</dbReference>
<gene>
    <name evidence="6" type="ORF">NP165_16205</name>
</gene>
<evidence type="ECO:0000256" key="1">
    <source>
        <dbReference type="ARBA" id="ARBA00004141"/>
    </source>
</evidence>
<accession>A0ABY5LLX8</accession>
<feature type="transmembrane region" description="Helical" evidence="5">
    <location>
        <begin position="172"/>
        <end position="193"/>
    </location>
</feature>
<dbReference type="InterPro" id="IPR052556">
    <property type="entry name" value="PolySynth_Transporter"/>
</dbReference>
<comment type="subcellular location">
    <subcellularLocation>
        <location evidence="1">Membrane</location>
        <topology evidence="1">Multi-pass membrane protein</topology>
    </subcellularLocation>
</comment>
<sequence length="443" mass="49898">MSKVYNLKKAAWYATENITKVAFGLVSVIVVARMFGPENLGKLSYIQALSATVSFLVVLGLDHIVVRDTAKDPRNFSYLLTVFVMQTLGWVIYSLAVYAVLLISSEGHVDYDIFVIYIAVSLTTYFARATVLRLYFQAINQPRKLGESALISRFVALAYLAIAIWMDLEYYWVILFIPVQAAIQFLLLLGAFLRSAEPSLFKGVRLDLDRAKILLREAIPLIGSSILFPIFMQADILIISHLLDKTSVGIYSSAAKLVMQLVFLGHIITMTFYLSLSNLYFDKNENFDDFIRGLTIILIVISLALSSGVSIFSDDIIYMLYGDKYQGAGDVLSISVWCWVFIFPAALYSRLLIIKGLGKYEFIKSAVVAVFSVSMNFLLIPKFGIEGAAVVSVLSYFMADFLLYMFFKETRGIFFYGCYGFWNIFIRPKQAYSLAMYTLGTKS</sequence>